<evidence type="ECO:0000313" key="3">
    <source>
        <dbReference type="Proteomes" id="UP000220669"/>
    </source>
</evidence>
<keyword evidence="1" id="KW-0812">Transmembrane</keyword>
<protein>
    <submittedName>
        <fullName evidence="2">Uncharacterized protein</fullName>
    </submittedName>
</protein>
<name>A0AB36SBP4_9ENTE</name>
<evidence type="ECO:0000256" key="1">
    <source>
        <dbReference type="SAM" id="Phobius"/>
    </source>
</evidence>
<dbReference type="Proteomes" id="UP000220669">
    <property type="component" value="Unassembled WGS sequence"/>
</dbReference>
<organism evidence="2 3">
    <name type="scientific">Enterococcus durans</name>
    <dbReference type="NCBI Taxonomy" id="53345"/>
    <lineage>
        <taxon>Bacteria</taxon>
        <taxon>Bacillati</taxon>
        <taxon>Bacillota</taxon>
        <taxon>Bacilli</taxon>
        <taxon>Lactobacillales</taxon>
        <taxon>Enterococcaceae</taxon>
        <taxon>Enterococcus</taxon>
    </lineage>
</organism>
<feature type="transmembrane region" description="Helical" evidence="1">
    <location>
        <begin position="45"/>
        <end position="63"/>
    </location>
</feature>
<dbReference type="EMBL" id="PDEB01000004">
    <property type="protein sequence ID" value="PEH46461.1"/>
    <property type="molecule type" value="Genomic_DNA"/>
</dbReference>
<reference evidence="2 3" key="1">
    <citation type="submission" date="2017-09" db="EMBL/GenBank/DDBJ databases">
        <title>FDA dAtabase for Regulatory Grade micrObial Sequences (FDA-ARGOS): Supporting development and validation of Infectious Disease Dx tests.</title>
        <authorList>
            <person name="Minogue T."/>
            <person name="Wolcott M."/>
            <person name="Wasieloski L."/>
            <person name="Aguilar W."/>
            <person name="Moore D."/>
            <person name="Tallon L.J."/>
            <person name="Sadzewicz L."/>
            <person name="Ott S."/>
            <person name="Zhao X."/>
            <person name="Nagaraj S."/>
            <person name="Vavikolanu K."/>
            <person name="Aluvathingal J."/>
            <person name="Nadendla S."/>
            <person name="Sichtig H."/>
        </authorList>
    </citation>
    <scope>NUCLEOTIDE SEQUENCE [LARGE SCALE GENOMIC DNA]</scope>
    <source>
        <strain evidence="2 3">FDAARGOS_396</strain>
    </source>
</reference>
<feature type="transmembrane region" description="Helical" evidence="1">
    <location>
        <begin position="12"/>
        <end position="33"/>
    </location>
</feature>
<sequence>MKKFIEKTKVVFAKILFYLSLVYIVCTLIPIFIVGTEFFKSDSFLPLSLSVLFFSGIAYFSYIKGMKPAILKEKVNEEQIKEREKNEKLVFVQTSNRIQKEIFSVNEQAQTILVYDDKKKTSILIPFSELLGYDIQTNERIIQEKSIGAALLTSPLSSVGTHGIKKVNTLNIYLKVNSFEHPTVVLNIYKGRYLRTNTRSFRVIEEKMREITGYLDIILNRKSN</sequence>
<gene>
    <name evidence="2" type="ORF">CRM96_16550</name>
</gene>
<evidence type="ECO:0000313" key="2">
    <source>
        <dbReference type="EMBL" id="PEH46461.1"/>
    </source>
</evidence>
<proteinExistence type="predicted"/>
<dbReference type="RefSeq" id="WP_098049613.1">
    <property type="nucleotide sequence ID" value="NZ_PDEB01000004.1"/>
</dbReference>
<comment type="caution">
    <text evidence="2">The sequence shown here is derived from an EMBL/GenBank/DDBJ whole genome shotgun (WGS) entry which is preliminary data.</text>
</comment>
<accession>A0AB36SBP4</accession>
<keyword evidence="1" id="KW-1133">Transmembrane helix</keyword>
<dbReference type="AlphaFoldDB" id="A0AB36SBP4"/>
<keyword evidence="1" id="KW-0472">Membrane</keyword>